<dbReference type="GO" id="GO:0005524">
    <property type="term" value="F:ATP binding"/>
    <property type="evidence" value="ECO:0007669"/>
    <property type="project" value="UniProtKB-KW"/>
</dbReference>
<evidence type="ECO:0000259" key="9">
    <source>
        <dbReference type="SMART" id="SM00977"/>
    </source>
</evidence>
<dbReference type="Gene3D" id="3.40.50.620">
    <property type="entry name" value="HUPs"/>
    <property type="match status" value="1"/>
</dbReference>
<dbReference type="PANTHER" id="PTHR43033">
    <property type="entry name" value="TRNA(ILE)-LYSIDINE SYNTHASE-RELATED"/>
    <property type="match status" value="1"/>
</dbReference>
<feature type="domain" description="Lysidine-tRNA(Ile) synthetase C-terminal" evidence="9">
    <location>
        <begin position="255"/>
        <end position="309"/>
    </location>
</feature>
<evidence type="ECO:0000256" key="1">
    <source>
        <dbReference type="ARBA" id="ARBA00004496"/>
    </source>
</evidence>
<keyword evidence="4" id="KW-0436">Ligase</keyword>
<comment type="subcellular location">
    <subcellularLocation>
        <location evidence="1">Cytoplasm</location>
    </subcellularLocation>
</comment>
<evidence type="ECO:0000256" key="4">
    <source>
        <dbReference type="ARBA" id="ARBA00022598"/>
    </source>
</evidence>
<dbReference type="AlphaFoldDB" id="A0A7V2T2I7"/>
<dbReference type="InterPro" id="IPR012795">
    <property type="entry name" value="tRNA_Ile_lys_synt_N"/>
</dbReference>
<keyword evidence="7" id="KW-0067">ATP-binding</keyword>
<dbReference type="InterPro" id="IPR014729">
    <property type="entry name" value="Rossmann-like_a/b/a_fold"/>
</dbReference>
<evidence type="ECO:0000313" key="10">
    <source>
        <dbReference type="EMBL" id="HFC93482.1"/>
    </source>
</evidence>
<organism evidence="10">
    <name type="scientific">Leucothrix mucor</name>
    <dbReference type="NCBI Taxonomy" id="45248"/>
    <lineage>
        <taxon>Bacteria</taxon>
        <taxon>Pseudomonadati</taxon>
        <taxon>Pseudomonadota</taxon>
        <taxon>Gammaproteobacteria</taxon>
        <taxon>Thiotrichales</taxon>
        <taxon>Thiotrichaceae</taxon>
        <taxon>Leucothrix</taxon>
    </lineage>
</organism>
<dbReference type="Pfam" id="PF01171">
    <property type="entry name" value="ATP_bind_3"/>
    <property type="match status" value="1"/>
</dbReference>
<dbReference type="SUPFAM" id="SSF52402">
    <property type="entry name" value="Adenine nucleotide alpha hydrolases-like"/>
    <property type="match status" value="1"/>
</dbReference>
<evidence type="ECO:0000256" key="7">
    <source>
        <dbReference type="ARBA" id="ARBA00022840"/>
    </source>
</evidence>
<dbReference type="Proteomes" id="UP000885750">
    <property type="component" value="Unassembled WGS sequence"/>
</dbReference>
<dbReference type="Gene3D" id="1.20.59.20">
    <property type="match status" value="1"/>
</dbReference>
<protein>
    <recommendedName>
        <fullName evidence="2">tRNA(Ile)-lysidine synthetase</fullName>
        <ecNumber evidence="2">6.3.4.19</ecNumber>
    </recommendedName>
</protein>
<reference evidence="10" key="1">
    <citation type="journal article" date="2020" name="mSystems">
        <title>Genome- and Community-Level Interaction Insights into Carbon Utilization and Element Cycling Functions of Hydrothermarchaeota in Hydrothermal Sediment.</title>
        <authorList>
            <person name="Zhou Z."/>
            <person name="Liu Y."/>
            <person name="Xu W."/>
            <person name="Pan J."/>
            <person name="Luo Z.H."/>
            <person name="Li M."/>
        </authorList>
    </citation>
    <scope>NUCLEOTIDE SEQUENCE [LARGE SCALE GENOMIC DNA]</scope>
    <source>
        <strain evidence="10">HyVt-493</strain>
    </source>
</reference>
<proteinExistence type="predicted"/>
<dbReference type="SUPFAM" id="SSF82829">
    <property type="entry name" value="MesJ substrate recognition domain-like"/>
    <property type="match status" value="1"/>
</dbReference>
<dbReference type="Pfam" id="PF09179">
    <property type="entry name" value="TilS"/>
    <property type="match status" value="1"/>
</dbReference>
<gene>
    <name evidence="10" type="primary">tilS</name>
    <name evidence="10" type="ORF">ENJ51_11795</name>
</gene>
<dbReference type="SMART" id="SM00977">
    <property type="entry name" value="TilS_C"/>
    <property type="match status" value="1"/>
</dbReference>
<dbReference type="EC" id="6.3.4.19" evidence="2"/>
<evidence type="ECO:0000256" key="2">
    <source>
        <dbReference type="ARBA" id="ARBA00013267"/>
    </source>
</evidence>
<evidence type="ECO:0000256" key="6">
    <source>
        <dbReference type="ARBA" id="ARBA00022741"/>
    </source>
</evidence>
<keyword evidence="3" id="KW-0963">Cytoplasm</keyword>
<dbReference type="InterPro" id="IPR011063">
    <property type="entry name" value="TilS/TtcA_N"/>
</dbReference>
<name>A0A7V2T2I7_LEUMU</name>
<evidence type="ECO:0000256" key="3">
    <source>
        <dbReference type="ARBA" id="ARBA00022490"/>
    </source>
</evidence>
<keyword evidence="6" id="KW-0547">Nucleotide-binding</keyword>
<dbReference type="GO" id="GO:0008033">
    <property type="term" value="P:tRNA processing"/>
    <property type="evidence" value="ECO:0007669"/>
    <property type="project" value="UniProtKB-KW"/>
</dbReference>
<dbReference type="CDD" id="cd01992">
    <property type="entry name" value="TilS_N"/>
    <property type="match status" value="1"/>
</dbReference>
<feature type="non-terminal residue" evidence="10">
    <location>
        <position position="1"/>
    </location>
</feature>
<dbReference type="InterPro" id="IPR012796">
    <property type="entry name" value="Lysidine-tRNA-synth_C"/>
</dbReference>
<sequence>IQQDEMLVTAHHQDDQAETLLVQLFRGAGINGLAAMPVISDFASGQHMRPLLDQSRESLEQYAQQHKLDTIEDPSNQDQCFDRNFLRHAIIPRLKNRWKSINQLLARAAHHQAEAKNLLTEYLRQDLPVLVGKRSGTLSIKKLKQLSLARRKAIIRYFIDQKGFLAPSEKKLHHILSDVLNAGQSAMPCVHWQGVEVRRHQGDLYAIAPLTPHNTQQIIHWDTNQPLQLHCLNRILKSDQLEGIDALLVKHNHKVEVRFRQGGEKIYQAQRKHTQSLKKIFQEMHIPTWERDRIPLIYIDNKLVFIVFKN</sequence>
<accession>A0A7V2T2I7</accession>
<dbReference type="SUPFAM" id="SSF56037">
    <property type="entry name" value="PheT/TilS domain"/>
    <property type="match status" value="1"/>
</dbReference>
<dbReference type="NCBIfam" id="TIGR02433">
    <property type="entry name" value="lysidine_TilS_C"/>
    <property type="match status" value="1"/>
</dbReference>
<dbReference type="EMBL" id="DRMS01000445">
    <property type="protein sequence ID" value="HFC93482.1"/>
    <property type="molecule type" value="Genomic_DNA"/>
</dbReference>
<dbReference type="NCBIfam" id="TIGR02432">
    <property type="entry name" value="lysidine_TilS_N"/>
    <property type="match status" value="1"/>
</dbReference>
<comment type="catalytic activity">
    <reaction evidence="8">
        <text>cytidine(34) in tRNA(Ile2) + L-lysine + ATP = lysidine(34) in tRNA(Ile2) + AMP + diphosphate + H(+)</text>
        <dbReference type="Rhea" id="RHEA:43744"/>
        <dbReference type="Rhea" id="RHEA-COMP:10625"/>
        <dbReference type="Rhea" id="RHEA-COMP:10670"/>
        <dbReference type="ChEBI" id="CHEBI:15378"/>
        <dbReference type="ChEBI" id="CHEBI:30616"/>
        <dbReference type="ChEBI" id="CHEBI:32551"/>
        <dbReference type="ChEBI" id="CHEBI:33019"/>
        <dbReference type="ChEBI" id="CHEBI:82748"/>
        <dbReference type="ChEBI" id="CHEBI:83665"/>
        <dbReference type="ChEBI" id="CHEBI:456215"/>
        <dbReference type="EC" id="6.3.4.19"/>
    </reaction>
</comment>
<dbReference type="GO" id="GO:0005737">
    <property type="term" value="C:cytoplasm"/>
    <property type="evidence" value="ECO:0007669"/>
    <property type="project" value="UniProtKB-SubCell"/>
</dbReference>
<dbReference type="GO" id="GO:0032267">
    <property type="term" value="F:tRNA(Ile)-lysidine synthase activity"/>
    <property type="evidence" value="ECO:0007669"/>
    <property type="project" value="UniProtKB-EC"/>
</dbReference>
<keyword evidence="5" id="KW-0819">tRNA processing</keyword>
<dbReference type="Pfam" id="PF11734">
    <property type="entry name" value="TilS_C"/>
    <property type="match status" value="1"/>
</dbReference>
<evidence type="ECO:0000256" key="5">
    <source>
        <dbReference type="ARBA" id="ARBA00022694"/>
    </source>
</evidence>
<dbReference type="InterPro" id="IPR015262">
    <property type="entry name" value="tRNA_Ile_lys_synt_subst-bd"/>
</dbReference>
<evidence type="ECO:0000256" key="8">
    <source>
        <dbReference type="ARBA" id="ARBA00048539"/>
    </source>
</evidence>
<comment type="caution">
    <text evidence="10">The sequence shown here is derived from an EMBL/GenBank/DDBJ whole genome shotgun (WGS) entry which is preliminary data.</text>
</comment>
<dbReference type="InterPro" id="IPR012094">
    <property type="entry name" value="tRNA_Ile_lys_synt"/>
</dbReference>
<dbReference type="PANTHER" id="PTHR43033:SF1">
    <property type="entry name" value="TRNA(ILE)-LYSIDINE SYNTHASE-RELATED"/>
    <property type="match status" value="1"/>
</dbReference>